<keyword evidence="1" id="KW-1133">Transmembrane helix</keyword>
<protein>
    <submittedName>
        <fullName evidence="2">DUF4012 domain-containing protein</fullName>
    </submittedName>
</protein>
<organism evidence="2">
    <name type="scientific">Leifsonia sp. NPDC080035</name>
    <dbReference type="NCBI Taxonomy" id="3143936"/>
    <lineage>
        <taxon>Bacteria</taxon>
        <taxon>Bacillati</taxon>
        <taxon>Actinomycetota</taxon>
        <taxon>Actinomycetes</taxon>
        <taxon>Micrococcales</taxon>
        <taxon>Microbacteriaceae</taxon>
        <taxon>Leifsonia</taxon>
    </lineage>
</organism>
<proteinExistence type="predicted"/>
<reference evidence="2" key="1">
    <citation type="submission" date="2024-05" db="EMBL/GenBank/DDBJ databases">
        <title>The Natural Products Discovery Center: Release of the First 8490 Sequenced Strains for Exploring Actinobacteria Biosynthetic Diversity.</title>
        <authorList>
            <person name="Kalkreuter E."/>
            <person name="Kautsar S.A."/>
            <person name="Yang D."/>
            <person name="Bader C.D."/>
            <person name="Teijaro C.N."/>
            <person name="Fluegel L."/>
            <person name="Davis C.M."/>
            <person name="Simpson J.R."/>
            <person name="Lauterbach L."/>
            <person name="Steele A.D."/>
            <person name="Gui C."/>
            <person name="Meng S."/>
            <person name="Li G."/>
            <person name="Viehrig K."/>
            <person name="Ye F."/>
            <person name="Su P."/>
            <person name="Kiefer A.F."/>
            <person name="Nichols A."/>
            <person name="Cepeda A.J."/>
            <person name="Yan W."/>
            <person name="Fan B."/>
            <person name="Jiang Y."/>
            <person name="Adhikari A."/>
            <person name="Zheng C.-J."/>
            <person name="Schuster L."/>
            <person name="Cowan T.M."/>
            <person name="Smanski M.J."/>
            <person name="Chevrette M.G."/>
            <person name="de Carvalho L.P.S."/>
            <person name="Shen B."/>
        </authorList>
    </citation>
    <scope>NUCLEOTIDE SEQUENCE</scope>
    <source>
        <strain evidence="2">NPDC080035</strain>
    </source>
</reference>
<dbReference type="AlphaFoldDB" id="A0AAU7GGU2"/>
<feature type="transmembrane region" description="Helical" evidence="1">
    <location>
        <begin position="21"/>
        <end position="46"/>
    </location>
</feature>
<name>A0AAU7GGU2_9MICO</name>
<dbReference type="EMBL" id="CP157390">
    <property type="protein sequence ID" value="XBM49051.1"/>
    <property type="molecule type" value="Genomic_DNA"/>
</dbReference>
<keyword evidence="1" id="KW-0472">Membrane</keyword>
<dbReference type="RefSeq" id="WP_348788971.1">
    <property type="nucleotide sequence ID" value="NZ_CP157390.1"/>
</dbReference>
<gene>
    <name evidence="2" type="ORF">AAME72_04145</name>
</gene>
<evidence type="ECO:0000313" key="2">
    <source>
        <dbReference type="EMBL" id="XBM49051.1"/>
    </source>
</evidence>
<sequence>MSALPESRRSRRAAAPPRRRWFARWWVWAIVAVVLIVLGAAAWVGVRGLQAKQQLDGAMPLVGTLKAQVLAQDAAGAKATYAQLAPRAAKAASLTGDPIWRAAEIVPGVGANLSVTRTLAAQTDAVVTGAIKPLVDVSGSLSLESLKPKDGRIDVAALSALQAPVSKASKAVDSALAQVKKLDTSGAVGPIASAKSKLVTMLTPVAAQLGQADALLSLVPKVLGEDKPRNYLLAFQNNGEIMPGGGTIGSMAILHVDKGSIQLTQQASAGEADFPRFGMPPTTIPADAQNLYPNTLGFYIQNLTETPRFSESYAVAKAMWKERKGVDIDGMVAVDIVALSQFLAVTGPVDLPDGTQLTAANAAQTLLIDVYKTYTAEQVDQLNQGLSAAVFGRLLAGDVDPKKLASFVATASAQHRILLWSDDPAEQAAIRDSAFYGAPPASTADTDAFGVYLRDITPSKLAVYLKQSVNVSQAVCTAGGKNDVRITITLQNTVPPGTEFPSYVAQDGHIRLRASTYAPHGYTVAGVTVSDGAGGAGTRGTDGEYVVQQAEVTLQPGETRTVTFDLVAPHADTKKLSVRATPAVTPTPITTGALDCGAWKH</sequence>
<evidence type="ECO:0000256" key="1">
    <source>
        <dbReference type="SAM" id="Phobius"/>
    </source>
</evidence>
<dbReference type="Pfam" id="PF13196">
    <property type="entry name" value="DUF4012"/>
    <property type="match status" value="1"/>
</dbReference>
<keyword evidence="1" id="KW-0812">Transmembrane</keyword>
<dbReference type="InterPro" id="IPR025101">
    <property type="entry name" value="DUF4012"/>
</dbReference>
<accession>A0AAU7GGU2</accession>